<dbReference type="Proteomes" id="UP001595904">
    <property type="component" value="Unassembled WGS sequence"/>
</dbReference>
<gene>
    <name evidence="10" type="ORF">ACFPN2_12620</name>
</gene>
<feature type="domain" description="ABC transporter" evidence="9">
    <location>
        <begin position="260"/>
        <end position="498"/>
    </location>
</feature>
<dbReference type="InterPro" id="IPR003439">
    <property type="entry name" value="ABC_transporter-like_ATP-bd"/>
</dbReference>
<dbReference type="InterPro" id="IPR003593">
    <property type="entry name" value="AAA+_ATPase"/>
</dbReference>
<evidence type="ECO:0000256" key="3">
    <source>
        <dbReference type="ARBA" id="ARBA00022597"/>
    </source>
</evidence>
<dbReference type="PROSITE" id="PS50893">
    <property type="entry name" value="ABC_TRANSPORTER_2"/>
    <property type="match status" value="2"/>
</dbReference>
<evidence type="ECO:0000256" key="6">
    <source>
        <dbReference type="ARBA" id="ARBA00022840"/>
    </source>
</evidence>
<sequence length="502" mass="53996">MAAAIQQAPAQPLLTLTQVKKSFGGAQALRDANLDLYPGQVTALIGENGAGKSTLVKILCGIHQPDGGELMLDGRSIRVRDPEHARQLGINVVHQECVVFDNLTVAENIFVSARPKRGRFIAWSEMRSRAAEILRQLDVSFSPDTPAGQLSVAQKHIVQIARALTSEARVLILDEPTAALSHREADDLFRIARRLRDSGCALLFISHKFEEIFSLADRYVVFRDGASVGSGMIAGTGSEQLIRMMVGRSVEQLFPKLATTSGEELLRVDGLSRASEFDNISFSVRQGETLGIYGFVGAGRTELAQCLFGLTSPDRGSIHIAGRAVSIASPADAVRQGLAYVPEDRQQQGAILPFSIAANVSLTNLDSLAPRGICSRERESALANHWISALGIKTTGPEQNVGDLSGGNQQKVVIAKWLARSPRVLILDEPTKGIDVGAKSAVHAVTSEFAQRGNAVVMISSELPEILGMSDRILVMRRGRVRALLNRSEATAENVVQAATDA</sequence>
<comment type="caution">
    <text evidence="10">The sequence shown here is derived from an EMBL/GenBank/DDBJ whole genome shotgun (WGS) entry which is preliminary data.</text>
</comment>
<dbReference type="InterPro" id="IPR017871">
    <property type="entry name" value="ABC_transporter-like_CS"/>
</dbReference>
<keyword evidence="11" id="KW-1185">Reference proteome</keyword>
<protein>
    <submittedName>
        <fullName evidence="10">Sugar ABC transporter ATP-binding protein</fullName>
    </submittedName>
</protein>
<evidence type="ECO:0000256" key="5">
    <source>
        <dbReference type="ARBA" id="ARBA00022741"/>
    </source>
</evidence>
<keyword evidence="7" id="KW-1278">Translocase</keyword>
<dbReference type="InterPro" id="IPR027417">
    <property type="entry name" value="P-loop_NTPase"/>
</dbReference>
<evidence type="ECO:0000256" key="1">
    <source>
        <dbReference type="ARBA" id="ARBA00022448"/>
    </source>
</evidence>
<dbReference type="Gene3D" id="3.40.50.300">
    <property type="entry name" value="P-loop containing nucleotide triphosphate hydrolases"/>
    <property type="match status" value="2"/>
</dbReference>
<evidence type="ECO:0000256" key="4">
    <source>
        <dbReference type="ARBA" id="ARBA00022737"/>
    </source>
</evidence>
<accession>A0ABV8SR24</accession>
<keyword evidence="4" id="KW-0677">Repeat</keyword>
<dbReference type="SMART" id="SM00382">
    <property type="entry name" value="AAA"/>
    <property type="match status" value="2"/>
</dbReference>
<evidence type="ECO:0000313" key="11">
    <source>
        <dbReference type="Proteomes" id="UP001595904"/>
    </source>
</evidence>
<keyword evidence="3" id="KW-0762">Sugar transport</keyword>
<reference evidence="11" key="1">
    <citation type="journal article" date="2019" name="Int. J. Syst. Evol. Microbiol.">
        <title>The Global Catalogue of Microorganisms (GCM) 10K type strain sequencing project: providing services to taxonomists for standard genome sequencing and annotation.</title>
        <authorList>
            <consortium name="The Broad Institute Genomics Platform"/>
            <consortium name="The Broad Institute Genome Sequencing Center for Infectious Disease"/>
            <person name="Wu L."/>
            <person name="Ma J."/>
        </authorList>
    </citation>
    <scope>NUCLEOTIDE SEQUENCE [LARGE SCALE GENOMIC DNA]</scope>
    <source>
        <strain evidence="11">CGMCC 1.10759</strain>
    </source>
</reference>
<dbReference type="PANTHER" id="PTHR43790">
    <property type="entry name" value="CARBOHYDRATE TRANSPORT ATP-BINDING PROTEIN MG119-RELATED"/>
    <property type="match status" value="1"/>
</dbReference>
<dbReference type="PROSITE" id="PS00211">
    <property type="entry name" value="ABC_TRANSPORTER_1"/>
    <property type="match status" value="1"/>
</dbReference>
<keyword evidence="5" id="KW-0547">Nucleotide-binding</keyword>
<dbReference type="RefSeq" id="WP_380596995.1">
    <property type="nucleotide sequence ID" value="NZ_JBHSDU010000003.1"/>
</dbReference>
<keyword evidence="6 10" id="KW-0067">ATP-binding</keyword>
<keyword evidence="1" id="KW-0813">Transport</keyword>
<keyword evidence="2" id="KW-1003">Cell membrane</keyword>
<proteinExistence type="predicted"/>
<dbReference type="InterPro" id="IPR050107">
    <property type="entry name" value="ABC_carbohydrate_import_ATPase"/>
</dbReference>
<dbReference type="GO" id="GO:0005524">
    <property type="term" value="F:ATP binding"/>
    <property type="evidence" value="ECO:0007669"/>
    <property type="project" value="UniProtKB-KW"/>
</dbReference>
<dbReference type="Pfam" id="PF00005">
    <property type="entry name" value="ABC_tran"/>
    <property type="match status" value="2"/>
</dbReference>
<evidence type="ECO:0000313" key="10">
    <source>
        <dbReference type="EMBL" id="MFC4309926.1"/>
    </source>
</evidence>
<feature type="domain" description="ABC transporter" evidence="9">
    <location>
        <begin position="14"/>
        <end position="249"/>
    </location>
</feature>
<evidence type="ECO:0000259" key="9">
    <source>
        <dbReference type="PROSITE" id="PS50893"/>
    </source>
</evidence>
<dbReference type="EMBL" id="JBHSDU010000003">
    <property type="protein sequence ID" value="MFC4309926.1"/>
    <property type="molecule type" value="Genomic_DNA"/>
</dbReference>
<dbReference type="CDD" id="cd03215">
    <property type="entry name" value="ABC_Carb_Monos_II"/>
    <property type="match status" value="1"/>
</dbReference>
<dbReference type="PANTHER" id="PTHR43790:SF3">
    <property type="entry name" value="D-ALLOSE IMPORT ATP-BINDING PROTEIN ALSA-RELATED"/>
    <property type="match status" value="1"/>
</dbReference>
<name>A0ABV8SR24_9GAMM</name>
<evidence type="ECO:0000256" key="2">
    <source>
        <dbReference type="ARBA" id="ARBA00022475"/>
    </source>
</evidence>
<evidence type="ECO:0000256" key="7">
    <source>
        <dbReference type="ARBA" id="ARBA00022967"/>
    </source>
</evidence>
<keyword evidence="8" id="KW-0472">Membrane</keyword>
<dbReference type="SUPFAM" id="SSF52540">
    <property type="entry name" value="P-loop containing nucleoside triphosphate hydrolases"/>
    <property type="match status" value="2"/>
</dbReference>
<dbReference type="CDD" id="cd03216">
    <property type="entry name" value="ABC_Carb_Monos_I"/>
    <property type="match status" value="1"/>
</dbReference>
<organism evidence="10 11">
    <name type="scientific">Steroidobacter flavus</name>
    <dbReference type="NCBI Taxonomy" id="1842136"/>
    <lineage>
        <taxon>Bacteria</taxon>
        <taxon>Pseudomonadati</taxon>
        <taxon>Pseudomonadota</taxon>
        <taxon>Gammaproteobacteria</taxon>
        <taxon>Steroidobacterales</taxon>
        <taxon>Steroidobacteraceae</taxon>
        <taxon>Steroidobacter</taxon>
    </lineage>
</organism>
<evidence type="ECO:0000256" key="8">
    <source>
        <dbReference type="ARBA" id="ARBA00023136"/>
    </source>
</evidence>